<evidence type="ECO:0000313" key="2">
    <source>
        <dbReference type="Proteomes" id="UP000774750"/>
    </source>
</evidence>
<dbReference type="SUPFAM" id="SSF50475">
    <property type="entry name" value="FMN-binding split barrel"/>
    <property type="match status" value="1"/>
</dbReference>
<dbReference type="EMBL" id="JACJKY010000020">
    <property type="protein sequence ID" value="MBM6921619.1"/>
    <property type="molecule type" value="Genomic_DNA"/>
</dbReference>
<sequence length="158" mass="17155">MRRKDREITDLNDIRAIFARCLNITLSMCDDGRPYAVPLNFGVREEDGKLVIYAHCAKSGRKLSCIEKNPAVCVSCGRVLSIVDGDSACDMTAKYESVVGFGNAEVLSDGDALLDAGLHAVVSHYGEHPGDAFEKYRKATAVIRIVLDEVTGKSNCKA</sequence>
<dbReference type="InterPro" id="IPR012349">
    <property type="entry name" value="Split_barrel_FMN-bd"/>
</dbReference>
<dbReference type="AlphaFoldDB" id="A0A938XAI1"/>
<organism evidence="1 2">
    <name type="scientific">Merdimmobilis hominis</name>
    <dbReference type="NCBI Taxonomy" id="2897707"/>
    <lineage>
        <taxon>Bacteria</taxon>
        <taxon>Bacillati</taxon>
        <taxon>Bacillota</taxon>
        <taxon>Clostridia</taxon>
        <taxon>Eubacteriales</taxon>
        <taxon>Oscillospiraceae</taxon>
        <taxon>Merdimmobilis</taxon>
    </lineage>
</organism>
<dbReference type="Proteomes" id="UP000774750">
    <property type="component" value="Unassembled WGS sequence"/>
</dbReference>
<comment type="caution">
    <text evidence="1">The sequence shown here is derived from an EMBL/GenBank/DDBJ whole genome shotgun (WGS) entry which is preliminary data.</text>
</comment>
<reference evidence="1" key="2">
    <citation type="journal article" date="2021" name="Sci. Rep.">
        <title>The distribution of antibiotic resistance genes in chicken gut microbiota commensals.</title>
        <authorList>
            <person name="Juricova H."/>
            <person name="Matiasovicova J."/>
            <person name="Kubasova T."/>
            <person name="Cejkova D."/>
            <person name="Rychlik I."/>
        </authorList>
    </citation>
    <scope>NUCLEOTIDE SEQUENCE</scope>
    <source>
        <strain evidence="1">An559</strain>
    </source>
</reference>
<dbReference type="PANTHER" id="PTHR34071">
    <property type="entry name" value="5-NITROIMIDAZOLE ANTIBIOTICS RESISTANCE PROTEIN, NIMA-FAMILY-RELATED PROTEIN-RELATED"/>
    <property type="match status" value="1"/>
</dbReference>
<dbReference type="PANTHER" id="PTHR34071:SF2">
    <property type="entry name" value="FLAVIN-NUCLEOTIDE-BINDING PROTEIN"/>
    <property type="match status" value="1"/>
</dbReference>
<evidence type="ECO:0000313" key="1">
    <source>
        <dbReference type="EMBL" id="MBM6921619.1"/>
    </source>
</evidence>
<keyword evidence="2" id="KW-1185">Reference proteome</keyword>
<name>A0A938XAI1_9FIRM</name>
<proteinExistence type="predicted"/>
<dbReference type="Gene3D" id="2.30.110.10">
    <property type="entry name" value="Electron Transport, Fmn-binding Protein, Chain A"/>
    <property type="match status" value="1"/>
</dbReference>
<protein>
    <submittedName>
        <fullName evidence="1">Pyridoxamine 5'-phosphate oxidase family protein</fullName>
    </submittedName>
</protein>
<dbReference type="Pfam" id="PF12900">
    <property type="entry name" value="Pyridox_ox_2"/>
    <property type="match status" value="1"/>
</dbReference>
<reference evidence="1" key="1">
    <citation type="submission" date="2020-08" db="EMBL/GenBank/DDBJ databases">
        <authorList>
            <person name="Cejkova D."/>
            <person name="Kubasova T."/>
            <person name="Jahodarova E."/>
            <person name="Rychlik I."/>
        </authorList>
    </citation>
    <scope>NUCLEOTIDE SEQUENCE</scope>
    <source>
        <strain evidence="1">An559</strain>
    </source>
</reference>
<gene>
    <name evidence="1" type="ORF">H6A12_10705</name>
</gene>
<dbReference type="RefSeq" id="WP_204447736.1">
    <property type="nucleotide sequence ID" value="NZ_JACJKY010000020.1"/>
</dbReference>
<accession>A0A938XAI1</accession>
<dbReference type="InterPro" id="IPR024747">
    <property type="entry name" value="Pyridox_Oxase-rel"/>
</dbReference>